<dbReference type="PRINTS" id="PR00368">
    <property type="entry name" value="FADPNR"/>
</dbReference>
<dbReference type="PATRIC" id="fig|1127483.3.peg.1388"/>
<proteinExistence type="predicted"/>
<accession>H1S0Z4</accession>
<comment type="cofactor">
    <cofactor evidence="1">
        <name>FAD</name>
        <dbReference type="ChEBI" id="CHEBI:57692"/>
    </cofactor>
</comment>
<protein>
    <submittedName>
        <fullName evidence="6">Pyridine nucleotide-disulfide oxidoreductase</fullName>
    </submittedName>
</protein>
<evidence type="ECO:0000256" key="4">
    <source>
        <dbReference type="ARBA" id="ARBA00023002"/>
    </source>
</evidence>
<feature type="domain" description="FAD/NAD(P)-binding" evidence="5">
    <location>
        <begin position="7"/>
        <end position="158"/>
    </location>
</feature>
<dbReference type="PANTHER" id="PTHR43557">
    <property type="entry name" value="APOPTOSIS-INDUCING FACTOR 1"/>
    <property type="match status" value="1"/>
</dbReference>
<keyword evidence="3" id="KW-0274">FAD</keyword>
<keyword evidence="4" id="KW-0560">Oxidoreductase</keyword>
<comment type="caution">
    <text evidence="6">The sequence shown here is derived from an EMBL/GenBank/DDBJ whole genome shotgun (WGS) entry which is preliminary data.</text>
</comment>
<name>H1S0Z4_9BURK</name>
<dbReference type="Gene3D" id="3.50.50.60">
    <property type="entry name" value="FAD/NAD(P)-binding domain"/>
    <property type="match status" value="2"/>
</dbReference>
<dbReference type="GO" id="GO:0016651">
    <property type="term" value="F:oxidoreductase activity, acting on NAD(P)H"/>
    <property type="evidence" value="ECO:0007669"/>
    <property type="project" value="TreeGrafter"/>
</dbReference>
<reference evidence="6 7" key="1">
    <citation type="journal article" date="2012" name="J. Bacteriol.">
        <title>De Novo Genome Project of Cupriavidus basilensis OR16.</title>
        <authorList>
            <person name="Cserhati M."/>
            <person name="Kriszt B."/>
            <person name="Szoboszlay S."/>
            <person name="Toth A."/>
            <person name="Szabo I."/>
            <person name="Tancsics A."/>
            <person name="Nagy I."/>
            <person name="Horvath B."/>
            <person name="Nagy I."/>
            <person name="Kukolya J."/>
        </authorList>
    </citation>
    <scope>NUCLEOTIDE SEQUENCE [LARGE SCALE GENOMIC DNA]</scope>
    <source>
        <strain evidence="6 7">OR16</strain>
    </source>
</reference>
<gene>
    <name evidence="6" type="ORF">OR16_06949</name>
</gene>
<dbReference type="InterPro" id="IPR023753">
    <property type="entry name" value="FAD/NAD-binding_dom"/>
</dbReference>
<dbReference type="AlphaFoldDB" id="H1S0Z4"/>
<dbReference type="PANTHER" id="PTHR43557:SF2">
    <property type="entry name" value="RIESKE DOMAIN-CONTAINING PROTEIN-RELATED"/>
    <property type="match status" value="1"/>
</dbReference>
<dbReference type="Proteomes" id="UP000005808">
    <property type="component" value="Unassembled WGS sequence"/>
</dbReference>
<evidence type="ECO:0000313" key="7">
    <source>
        <dbReference type="Proteomes" id="UP000005808"/>
    </source>
</evidence>
<keyword evidence="2" id="KW-0285">Flavoprotein</keyword>
<dbReference type="SUPFAM" id="SSF51905">
    <property type="entry name" value="FAD/NAD(P)-binding domain"/>
    <property type="match status" value="1"/>
</dbReference>
<dbReference type="InterPro" id="IPR050446">
    <property type="entry name" value="FAD-oxidoreductase/Apoptosis"/>
</dbReference>
<evidence type="ECO:0000256" key="3">
    <source>
        <dbReference type="ARBA" id="ARBA00022827"/>
    </source>
</evidence>
<dbReference type="InterPro" id="IPR036188">
    <property type="entry name" value="FAD/NAD-bd_sf"/>
</dbReference>
<organism evidence="6 7">
    <name type="scientific">Cupriavidus basilensis OR16</name>
    <dbReference type="NCBI Taxonomy" id="1127483"/>
    <lineage>
        <taxon>Bacteria</taxon>
        <taxon>Pseudomonadati</taxon>
        <taxon>Pseudomonadota</taxon>
        <taxon>Betaproteobacteria</taxon>
        <taxon>Burkholderiales</taxon>
        <taxon>Burkholderiaceae</taxon>
        <taxon>Cupriavidus</taxon>
    </lineage>
</organism>
<dbReference type="EMBL" id="AHJE01000016">
    <property type="protein sequence ID" value="EHP43810.1"/>
    <property type="molecule type" value="Genomic_DNA"/>
</dbReference>
<sequence>MSQDAPILIIGAGQAGATAAATLRSLGHDGAIVMVGGEAHAPYERPPLSKSVLADEQQDARIGVHAAGFYAEQGIDLRLGTTVASLDPARATAHCADGQALAFSHCLLATGGRARTLPALPEGQPRVHYLRSLADARGLRAALRRERAVLVIGGGFLGHGGRSRAAVAAARRAPGVLGLAGATCAQPRHRPAPGLRHRVDPAGRQ</sequence>
<dbReference type="Pfam" id="PF07992">
    <property type="entry name" value="Pyr_redox_2"/>
    <property type="match status" value="1"/>
</dbReference>
<evidence type="ECO:0000259" key="5">
    <source>
        <dbReference type="Pfam" id="PF07992"/>
    </source>
</evidence>
<evidence type="ECO:0000256" key="2">
    <source>
        <dbReference type="ARBA" id="ARBA00022630"/>
    </source>
</evidence>
<evidence type="ECO:0000256" key="1">
    <source>
        <dbReference type="ARBA" id="ARBA00001974"/>
    </source>
</evidence>
<evidence type="ECO:0000313" key="6">
    <source>
        <dbReference type="EMBL" id="EHP43810.1"/>
    </source>
</evidence>
<dbReference type="GO" id="GO:0005737">
    <property type="term" value="C:cytoplasm"/>
    <property type="evidence" value="ECO:0007669"/>
    <property type="project" value="TreeGrafter"/>
</dbReference>